<evidence type="ECO:0000313" key="2">
    <source>
        <dbReference type="Proteomes" id="UP000028715"/>
    </source>
</evidence>
<dbReference type="InterPro" id="IPR007367">
    <property type="entry name" value="DUF433"/>
</dbReference>
<organism evidence="1 2">
    <name type="scientific">Flavobacterium reichenbachii</name>
    <dbReference type="NCBI Taxonomy" id="362418"/>
    <lineage>
        <taxon>Bacteria</taxon>
        <taxon>Pseudomonadati</taxon>
        <taxon>Bacteroidota</taxon>
        <taxon>Flavobacteriia</taxon>
        <taxon>Flavobacteriales</taxon>
        <taxon>Flavobacteriaceae</taxon>
        <taxon>Flavobacterium</taxon>
    </lineage>
</organism>
<dbReference type="RefSeq" id="WP_035690299.1">
    <property type="nucleotide sequence ID" value="NZ_JPRL01000005.1"/>
</dbReference>
<keyword evidence="2" id="KW-1185">Reference proteome</keyword>
<reference evidence="1 2" key="1">
    <citation type="submission" date="2014-07" db="EMBL/GenBank/DDBJ databases">
        <title>Genome of Flavobacterium reichenbachii LMG 25512.</title>
        <authorList>
            <person name="Stropko S.J."/>
            <person name="Pipes S.E."/>
            <person name="Newman J.D."/>
        </authorList>
    </citation>
    <scope>NUCLEOTIDE SEQUENCE [LARGE SCALE GENOMIC DNA]</scope>
    <source>
        <strain evidence="1 2">LMG 25512</strain>
    </source>
</reference>
<accession>A0A085ZDG9</accession>
<gene>
    <name evidence="1" type="ORF">IW19_24655</name>
</gene>
<dbReference type="InterPro" id="IPR036388">
    <property type="entry name" value="WH-like_DNA-bd_sf"/>
</dbReference>
<dbReference type="eggNOG" id="COG2442">
    <property type="taxonomic scope" value="Bacteria"/>
</dbReference>
<dbReference type="PANTHER" id="PTHR34849">
    <property type="entry name" value="SSL5025 PROTEIN"/>
    <property type="match status" value="1"/>
</dbReference>
<sequence>MENSWQNLISINPDIRFGKPVITGTRICVSDILSWLSTGMSFEEIIEDFPELKKEHILAALAFAANRENITKIIAA</sequence>
<dbReference type="EMBL" id="JPRL01000005">
    <property type="protein sequence ID" value="KFF02483.1"/>
    <property type="molecule type" value="Genomic_DNA"/>
</dbReference>
<dbReference type="SUPFAM" id="SSF46689">
    <property type="entry name" value="Homeodomain-like"/>
    <property type="match status" value="1"/>
</dbReference>
<dbReference type="AlphaFoldDB" id="A0A085ZDG9"/>
<dbReference type="OrthoDB" id="9809515at2"/>
<name>A0A085ZDG9_9FLAO</name>
<comment type="caution">
    <text evidence="1">The sequence shown here is derived from an EMBL/GenBank/DDBJ whole genome shotgun (WGS) entry which is preliminary data.</text>
</comment>
<evidence type="ECO:0008006" key="3">
    <source>
        <dbReference type="Google" id="ProtNLM"/>
    </source>
</evidence>
<evidence type="ECO:0000313" key="1">
    <source>
        <dbReference type="EMBL" id="KFF02483.1"/>
    </source>
</evidence>
<dbReference type="Gene3D" id="1.10.10.10">
    <property type="entry name" value="Winged helix-like DNA-binding domain superfamily/Winged helix DNA-binding domain"/>
    <property type="match status" value="1"/>
</dbReference>
<protein>
    <recommendedName>
        <fullName evidence="3">DUF433 domain-containing protein</fullName>
    </recommendedName>
</protein>
<dbReference type="PANTHER" id="PTHR34849:SF5">
    <property type="entry name" value="SSL2733 PROTEIN"/>
    <property type="match status" value="1"/>
</dbReference>
<proteinExistence type="predicted"/>
<dbReference type="InterPro" id="IPR009057">
    <property type="entry name" value="Homeodomain-like_sf"/>
</dbReference>
<dbReference type="Pfam" id="PF04255">
    <property type="entry name" value="DUF433"/>
    <property type="match status" value="1"/>
</dbReference>
<dbReference type="Proteomes" id="UP000028715">
    <property type="component" value="Unassembled WGS sequence"/>
</dbReference>